<dbReference type="GO" id="GO:0003676">
    <property type="term" value="F:nucleic acid binding"/>
    <property type="evidence" value="ECO:0007669"/>
    <property type="project" value="InterPro"/>
</dbReference>
<dbReference type="InterPro" id="IPR011856">
    <property type="entry name" value="tRNA_endonuc-like_dom_sf"/>
</dbReference>
<reference evidence="3 4" key="1">
    <citation type="submission" date="2020-10" db="EMBL/GenBank/DDBJ databases">
        <title>Connecting structure to function with the recovery of over 1000 high-quality activated sludge metagenome-assembled genomes encoding full-length rRNA genes using long-read sequencing.</title>
        <authorList>
            <person name="Singleton C.M."/>
            <person name="Petriglieri F."/>
            <person name="Kristensen J.M."/>
            <person name="Kirkegaard R.H."/>
            <person name="Michaelsen T.Y."/>
            <person name="Andersen M.H."/>
            <person name="Karst S.M."/>
            <person name="Dueholm M.S."/>
            <person name="Nielsen P.H."/>
            <person name="Albertsen M."/>
        </authorList>
    </citation>
    <scope>NUCLEOTIDE SEQUENCE [LARGE SCALE GENOMIC DNA]</scope>
    <source>
        <strain evidence="3">Ribe_18-Q3-R11-54_BAT3C.373</strain>
    </source>
</reference>
<sequence length="118" mass="14146">MKSNKEIGQIGEDAAVVFLEQLGYNILERNWRFSRAEIDIIAKDHDILVFVEVKTRSYNYYGEPEDFINERKEHLLSDAASQYMNLIKYDWEIRFDIISILILKNQELQIKHFKDAWF</sequence>
<dbReference type="AlphaFoldDB" id="A0A9D7S6A5"/>
<dbReference type="InterPro" id="IPR003509">
    <property type="entry name" value="UPF0102_YraN-like"/>
</dbReference>
<dbReference type="Proteomes" id="UP000808349">
    <property type="component" value="Unassembled WGS sequence"/>
</dbReference>
<evidence type="ECO:0000256" key="1">
    <source>
        <dbReference type="ARBA" id="ARBA00006738"/>
    </source>
</evidence>
<protein>
    <recommendedName>
        <fullName evidence="2">UPF0102 protein IPO85_01295</fullName>
    </recommendedName>
</protein>
<accession>A0A9D7S6A5</accession>
<dbReference type="PANTHER" id="PTHR34039:SF1">
    <property type="entry name" value="UPF0102 PROTEIN YRAN"/>
    <property type="match status" value="1"/>
</dbReference>
<comment type="similarity">
    <text evidence="1 2">Belongs to the UPF0102 family.</text>
</comment>
<evidence type="ECO:0000256" key="2">
    <source>
        <dbReference type="HAMAP-Rule" id="MF_00048"/>
    </source>
</evidence>
<dbReference type="NCBIfam" id="NF009150">
    <property type="entry name" value="PRK12497.1-3"/>
    <property type="match status" value="1"/>
</dbReference>
<evidence type="ECO:0000313" key="4">
    <source>
        <dbReference type="Proteomes" id="UP000808349"/>
    </source>
</evidence>
<dbReference type="PANTHER" id="PTHR34039">
    <property type="entry name" value="UPF0102 PROTEIN YRAN"/>
    <property type="match status" value="1"/>
</dbReference>
<dbReference type="EMBL" id="JADKFW010000004">
    <property type="protein sequence ID" value="MBK9716161.1"/>
    <property type="molecule type" value="Genomic_DNA"/>
</dbReference>
<evidence type="ECO:0000313" key="3">
    <source>
        <dbReference type="EMBL" id="MBK9716161.1"/>
    </source>
</evidence>
<dbReference type="NCBIfam" id="TIGR00252">
    <property type="entry name" value="YraN family protein"/>
    <property type="match status" value="1"/>
</dbReference>
<comment type="caution">
    <text evidence="3">The sequence shown here is derived from an EMBL/GenBank/DDBJ whole genome shotgun (WGS) entry which is preliminary data.</text>
</comment>
<gene>
    <name evidence="3" type="ORF">IPO85_01295</name>
</gene>
<organism evidence="3 4">
    <name type="scientific">Candidatus Defluviibacterium haderslevense</name>
    <dbReference type="NCBI Taxonomy" id="2981993"/>
    <lineage>
        <taxon>Bacteria</taxon>
        <taxon>Pseudomonadati</taxon>
        <taxon>Bacteroidota</taxon>
        <taxon>Saprospiria</taxon>
        <taxon>Saprospirales</taxon>
        <taxon>Saprospiraceae</taxon>
        <taxon>Candidatus Defluviibacterium</taxon>
    </lineage>
</organism>
<dbReference type="InterPro" id="IPR011335">
    <property type="entry name" value="Restrct_endonuc-II-like"/>
</dbReference>
<dbReference type="HAMAP" id="MF_00048">
    <property type="entry name" value="UPF0102"/>
    <property type="match status" value="1"/>
</dbReference>
<dbReference type="Gene3D" id="3.40.1350.10">
    <property type="match status" value="1"/>
</dbReference>
<proteinExistence type="inferred from homology"/>
<name>A0A9D7S6A5_9BACT</name>
<dbReference type="SUPFAM" id="SSF52980">
    <property type="entry name" value="Restriction endonuclease-like"/>
    <property type="match status" value="1"/>
</dbReference>
<dbReference type="CDD" id="cd20736">
    <property type="entry name" value="PoNe_Nuclease"/>
    <property type="match status" value="1"/>
</dbReference>
<dbReference type="NCBIfam" id="NF009154">
    <property type="entry name" value="PRK12497.3-3"/>
    <property type="match status" value="1"/>
</dbReference>
<dbReference type="Pfam" id="PF02021">
    <property type="entry name" value="UPF0102"/>
    <property type="match status" value="1"/>
</dbReference>